<gene>
    <name evidence="3" type="ORF">KDN34_15380</name>
</gene>
<dbReference type="RefSeq" id="WP_212594582.1">
    <property type="nucleotide sequence ID" value="NZ_CP073587.1"/>
</dbReference>
<organism evidence="3 4">
    <name type="scientific">Shewanella yunxiaonensis</name>
    <dbReference type="NCBI Taxonomy" id="2829809"/>
    <lineage>
        <taxon>Bacteria</taxon>
        <taxon>Pseudomonadati</taxon>
        <taxon>Pseudomonadota</taxon>
        <taxon>Gammaproteobacteria</taxon>
        <taxon>Alteromonadales</taxon>
        <taxon>Shewanellaceae</taxon>
        <taxon>Shewanella</taxon>
    </lineage>
</organism>
<keyword evidence="1" id="KW-0472">Membrane</keyword>
<evidence type="ECO:0000313" key="3">
    <source>
        <dbReference type="EMBL" id="QUN05551.1"/>
    </source>
</evidence>
<evidence type="ECO:0000313" key="4">
    <source>
        <dbReference type="Proteomes" id="UP000679575"/>
    </source>
</evidence>
<keyword evidence="4" id="KW-1185">Reference proteome</keyword>
<evidence type="ECO:0000256" key="1">
    <source>
        <dbReference type="SAM" id="Phobius"/>
    </source>
</evidence>
<keyword evidence="1" id="KW-1133">Transmembrane helix</keyword>
<dbReference type="EMBL" id="CP073587">
    <property type="protein sequence ID" value="QUN05551.1"/>
    <property type="molecule type" value="Genomic_DNA"/>
</dbReference>
<dbReference type="Pfam" id="PF09851">
    <property type="entry name" value="SHOCT"/>
    <property type="match status" value="1"/>
</dbReference>
<dbReference type="Proteomes" id="UP000679575">
    <property type="component" value="Chromosome"/>
</dbReference>
<reference evidence="3 4" key="1">
    <citation type="submission" date="2021-04" db="EMBL/GenBank/DDBJ databases">
        <title>Novel species identification of genus Shewanella.</title>
        <authorList>
            <person name="Liu G."/>
        </authorList>
    </citation>
    <scope>NUCLEOTIDE SEQUENCE [LARGE SCALE GENOMIC DNA]</scope>
    <source>
        <strain evidence="3 4">FJAT-54481</strain>
    </source>
</reference>
<keyword evidence="1" id="KW-0812">Transmembrane</keyword>
<protein>
    <submittedName>
        <fullName evidence="3">SHOCT domain-containing protein</fullName>
    </submittedName>
</protein>
<evidence type="ECO:0000259" key="2">
    <source>
        <dbReference type="Pfam" id="PF09851"/>
    </source>
</evidence>
<proteinExistence type="predicted"/>
<name>A0ABX7YTA0_9GAMM</name>
<accession>A0ABX7YTA0</accession>
<dbReference type="InterPro" id="IPR018649">
    <property type="entry name" value="SHOCT"/>
</dbReference>
<sequence>MNGLYGYSLGFSHFFMIIIWVAILVGIVWLLLSAKSYHSNASETPLDIAKKRYAKGEITKEELDEIKRNL</sequence>
<feature type="transmembrane region" description="Helical" evidence="1">
    <location>
        <begin position="12"/>
        <end position="32"/>
    </location>
</feature>
<feature type="domain" description="SHOCT" evidence="2">
    <location>
        <begin position="44"/>
        <end position="69"/>
    </location>
</feature>